<evidence type="ECO:0000313" key="2">
    <source>
        <dbReference type="Proteomes" id="UP001060085"/>
    </source>
</evidence>
<comment type="caution">
    <text evidence="1">The sequence shown here is derived from an EMBL/GenBank/DDBJ whole genome shotgun (WGS) entry which is preliminary data.</text>
</comment>
<sequence>METKLNSLTLIFYWISLEHPCTCTSILGKNHMMKSKDKGKIFAKELFQCHKNSSISPFLKPSFLSHEVSYEELKGYDMKTTKDHSTITVGVTSCIRRLKTS</sequence>
<protein>
    <submittedName>
        <fullName evidence="1">Uncharacterized protein</fullName>
    </submittedName>
</protein>
<gene>
    <name evidence="1" type="ORF">M9H77_31691</name>
</gene>
<keyword evidence="2" id="KW-1185">Reference proteome</keyword>
<evidence type="ECO:0000313" key="1">
    <source>
        <dbReference type="EMBL" id="KAI5654504.1"/>
    </source>
</evidence>
<accession>A0ACC0A156</accession>
<reference evidence="2" key="1">
    <citation type="journal article" date="2023" name="Nat. Plants">
        <title>Single-cell RNA sequencing provides a high-resolution roadmap for understanding the multicellular compartmentation of specialized metabolism.</title>
        <authorList>
            <person name="Sun S."/>
            <person name="Shen X."/>
            <person name="Li Y."/>
            <person name="Li Y."/>
            <person name="Wang S."/>
            <person name="Li R."/>
            <person name="Zhang H."/>
            <person name="Shen G."/>
            <person name="Guo B."/>
            <person name="Wei J."/>
            <person name="Xu J."/>
            <person name="St-Pierre B."/>
            <person name="Chen S."/>
            <person name="Sun C."/>
        </authorList>
    </citation>
    <scope>NUCLEOTIDE SEQUENCE [LARGE SCALE GENOMIC DNA]</scope>
</reference>
<organism evidence="1 2">
    <name type="scientific">Catharanthus roseus</name>
    <name type="common">Madagascar periwinkle</name>
    <name type="synonym">Vinca rosea</name>
    <dbReference type="NCBI Taxonomy" id="4058"/>
    <lineage>
        <taxon>Eukaryota</taxon>
        <taxon>Viridiplantae</taxon>
        <taxon>Streptophyta</taxon>
        <taxon>Embryophyta</taxon>
        <taxon>Tracheophyta</taxon>
        <taxon>Spermatophyta</taxon>
        <taxon>Magnoliopsida</taxon>
        <taxon>eudicotyledons</taxon>
        <taxon>Gunneridae</taxon>
        <taxon>Pentapetalae</taxon>
        <taxon>asterids</taxon>
        <taxon>lamiids</taxon>
        <taxon>Gentianales</taxon>
        <taxon>Apocynaceae</taxon>
        <taxon>Rauvolfioideae</taxon>
        <taxon>Vinceae</taxon>
        <taxon>Catharanthinae</taxon>
        <taxon>Catharanthus</taxon>
    </lineage>
</organism>
<name>A0ACC0A156_CATRO</name>
<proteinExistence type="predicted"/>
<dbReference type="Proteomes" id="UP001060085">
    <property type="component" value="Linkage Group LG07"/>
</dbReference>
<dbReference type="EMBL" id="CM044707">
    <property type="protein sequence ID" value="KAI5654504.1"/>
    <property type="molecule type" value="Genomic_DNA"/>
</dbReference>